<comment type="caution">
    <text evidence="1">The sequence shown here is derived from an EMBL/GenBank/DDBJ whole genome shotgun (WGS) entry which is preliminary data.</text>
</comment>
<dbReference type="AlphaFoldDB" id="A0A3D8L7H4"/>
<dbReference type="PROSITE" id="PS51257">
    <property type="entry name" value="PROKAR_LIPOPROTEIN"/>
    <property type="match status" value="1"/>
</dbReference>
<dbReference type="RefSeq" id="WP_115567416.1">
    <property type="nucleotide sequence ID" value="NZ_QRGR01000025.1"/>
</dbReference>
<keyword evidence="2" id="KW-1185">Reference proteome</keyword>
<evidence type="ECO:0000313" key="2">
    <source>
        <dbReference type="Proteomes" id="UP000256708"/>
    </source>
</evidence>
<protein>
    <submittedName>
        <fullName evidence="1">Uncharacterized protein</fullName>
    </submittedName>
</protein>
<dbReference type="Proteomes" id="UP000256708">
    <property type="component" value="Unassembled WGS sequence"/>
</dbReference>
<dbReference type="EMBL" id="QRGR01000025">
    <property type="protein sequence ID" value="RDV13359.1"/>
    <property type="molecule type" value="Genomic_DNA"/>
</dbReference>
<name>A0A3D8L7H4_9BACT</name>
<sequence>MKKQYLILLLGLLSCRATENSLVGKYDRYWDFEHYSSLELRPNKTFVLTGQEGLSWINTEGAWAVKNKVLTLNSFSNTTTNTPSIVQAERKVAGDSIAIVTFDYEGKAQPGVTVLAYHQSDTVVEDYTKENGKLVFANQPIDSISFRFIGSSPLTYTGESNYFEIRMGFTELPTFRLENKKWRIKGKALLDPRFKGEQKRNKYRKKPNR</sequence>
<proteinExistence type="predicted"/>
<accession>A0A3D8L7H4</accession>
<reference evidence="2" key="1">
    <citation type="submission" date="2018-08" db="EMBL/GenBank/DDBJ databases">
        <authorList>
            <person name="Liu Z.-W."/>
            <person name="Du Z.-J."/>
        </authorList>
    </citation>
    <scope>NUCLEOTIDE SEQUENCE [LARGE SCALE GENOMIC DNA]</scope>
    <source>
        <strain evidence="2">H4X</strain>
    </source>
</reference>
<organism evidence="1 2">
    <name type="scientific">Pontibacter diazotrophicus</name>
    <dbReference type="NCBI Taxonomy" id="1400979"/>
    <lineage>
        <taxon>Bacteria</taxon>
        <taxon>Pseudomonadati</taxon>
        <taxon>Bacteroidota</taxon>
        <taxon>Cytophagia</taxon>
        <taxon>Cytophagales</taxon>
        <taxon>Hymenobacteraceae</taxon>
        <taxon>Pontibacter</taxon>
    </lineage>
</organism>
<evidence type="ECO:0000313" key="1">
    <source>
        <dbReference type="EMBL" id="RDV13359.1"/>
    </source>
</evidence>
<gene>
    <name evidence="1" type="ORF">DXT99_20285</name>
</gene>